<organism evidence="4">
    <name type="scientific">Arabidopsis lyrata subsp. lyrata</name>
    <name type="common">Lyre-leaved rock-cress</name>
    <dbReference type="NCBI Taxonomy" id="81972"/>
    <lineage>
        <taxon>Eukaryota</taxon>
        <taxon>Viridiplantae</taxon>
        <taxon>Streptophyta</taxon>
        <taxon>Embryophyta</taxon>
        <taxon>Tracheophyta</taxon>
        <taxon>Spermatophyta</taxon>
        <taxon>Magnoliopsida</taxon>
        <taxon>eudicotyledons</taxon>
        <taxon>Gunneridae</taxon>
        <taxon>Pentapetalae</taxon>
        <taxon>rosids</taxon>
        <taxon>malvids</taxon>
        <taxon>Brassicales</taxon>
        <taxon>Brassicaceae</taxon>
        <taxon>Camelineae</taxon>
        <taxon>Arabidopsis</taxon>
    </lineage>
</organism>
<dbReference type="Gramene" id="scaffold_17700003.1">
    <property type="protein sequence ID" value="scaffold_17700003.1"/>
    <property type="gene ID" value="scaffold_17700003.1"/>
</dbReference>
<dbReference type="NCBIfam" id="TIGR00756">
    <property type="entry name" value="PPR"/>
    <property type="match status" value="1"/>
</dbReference>
<dbReference type="Gene3D" id="1.25.40.10">
    <property type="entry name" value="Tetratricopeptide repeat domain"/>
    <property type="match status" value="1"/>
</dbReference>
<sequence length="145" mass="15619">MTGSGQEADSVTFSCVISACSSLEKLPLGEPLHGLVIKSGYSPEAEVSVANSIISMYSKCEDDVISWNAILNGFAANGMFEEAFGVLKEMQSVDKIQPDIATVVSITSICGDFCLSREGRAVHGYTVRWEMQSRALEVINSVIDM</sequence>
<evidence type="ECO:0000313" key="4">
    <source>
        <dbReference type="Proteomes" id="UP000008694"/>
    </source>
</evidence>
<keyword evidence="1" id="KW-0677">Repeat</keyword>
<accession>D7MWR0</accession>
<name>D7MWR0_ARALL</name>
<dbReference type="InterPro" id="IPR046960">
    <property type="entry name" value="PPR_At4g14850-like_plant"/>
</dbReference>
<dbReference type="PROSITE" id="PS51375">
    <property type="entry name" value="PPR"/>
    <property type="match status" value="1"/>
</dbReference>
<evidence type="ECO:0008006" key="5">
    <source>
        <dbReference type="Google" id="ProtNLM"/>
    </source>
</evidence>
<dbReference type="PANTHER" id="PTHR47926">
    <property type="entry name" value="PENTATRICOPEPTIDE REPEAT-CONTAINING PROTEIN"/>
    <property type="match status" value="1"/>
</dbReference>
<dbReference type="GO" id="GO:0009451">
    <property type="term" value="P:RNA modification"/>
    <property type="evidence" value="ECO:0007669"/>
    <property type="project" value="InterPro"/>
</dbReference>
<evidence type="ECO:0000256" key="1">
    <source>
        <dbReference type="ARBA" id="ARBA00022737"/>
    </source>
</evidence>
<feature type="repeat" description="PPR" evidence="2">
    <location>
        <begin position="63"/>
        <end position="93"/>
    </location>
</feature>
<dbReference type="InterPro" id="IPR002885">
    <property type="entry name" value="PPR_rpt"/>
</dbReference>
<dbReference type="EMBL" id="GL348840">
    <property type="protein sequence ID" value="EFH39022.1"/>
    <property type="molecule type" value="Genomic_DNA"/>
</dbReference>
<dbReference type="STRING" id="81972.D7MWR0"/>
<evidence type="ECO:0000313" key="3">
    <source>
        <dbReference type="EMBL" id="EFH39022.1"/>
    </source>
</evidence>
<dbReference type="GO" id="GO:0003723">
    <property type="term" value="F:RNA binding"/>
    <property type="evidence" value="ECO:0007669"/>
    <property type="project" value="InterPro"/>
</dbReference>
<reference evidence="4" key="1">
    <citation type="journal article" date="2011" name="Nat. Genet.">
        <title>The Arabidopsis lyrata genome sequence and the basis of rapid genome size change.</title>
        <authorList>
            <person name="Hu T.T."/>
            <person name="Pattyn P."/>
            <person name="Bakker E.G."/>
            <person name="Cao J."/>
            <person name="Cheng J.-F."/>
            <person name="Clark R.M."/>
            <person name="Fahlgren N."/>
            <person name="Fawcett J.A."/>
            <person name="Grimwood J."/>
            <person name="Gundlach H."/>
            <person name="Haberer G."/>
            <person name="Hollister J.D."/>
            <person name="Ossowski S."/>
            <person name="Ottilar R.P."/>
            <person name="Salamov A.A."/>
            <person name="Schneeberger K."/>
            <person name="Spannagl M."/>
            <person name="Wang X."/>
            <person name="Yang L."/>
            <person name="Nasrallah M.E."/>
            <person name="Bergelson J."/>
            <person name="Carrington J.C."/>
            <person name="Gaut B.S."/>
            <person name="Schmutz J."/>
            <person name="Mayer K.F.X."/>
            <person name="Van de Peer Y."/>
            <person name="Grigoriev I.V."/>
            <person name="Nordborg M."/>
            <person name="Weigel D."/>
            <person name="Guo Y.-L."/>
        </authorList>
    </citation>
    <scope>NUCLEOTIDE SEQUENCE [LARGE SCALE GENOMIC DNA]</scope>
    <source>
        <strain evidence="4">cv. MN47</strain>
    </source>
</reference>
<dbReference type="Pfam" id="PF13041">
    <property type="entry name" value="PPR_2"/>
    <property type="match status" value="1"/>
</dbReference>
<proteinExistence type="predicted"/>
<dbReference type="Proteomes" id="UP000008694">
    <property type="component" value="Unassembled WGS sequence"/>
</dbReference>
<dbReference type="AlphaFoldDB" id="D7MWR0"/>
<evidence type="ECO:0000256" key="2">
    <source>
        <dbReference type="PROSITE-ProRule" id="PRU00708"/>
    </source>
</evidence>
<dbReference type="HOGENOM" id="CLU_1789494_0_0_1"/>
<gene>
    <name evidence="3" type="ORF">ARALYDRAFT_920291</name>
</gene>
<dbReference type="InterPro" id="IPR011990">
    <property type="entry name" value="TPR-like_helical_dom_sf"/>
</dbReference>
<keyword evidence="4" id="KW-1185">Reference proteome</keyword>
<dbReference type="eggNOG" id="KOG4197">
    <property type="taxonomic scope" value="Eukaryota"/>
</dbReference>
<protein>
    <recommendedName>
        <fullName evidence="5">Pentatricopeptide repeat-containing protein</fullName>
    </recommendedName>
</protein>